<reference evidence="3 4" key="1">
    <citation type="submission" date="2018-05" db="EMBL/GenBank/DDBJ databases">
        <title>Streptomyces venezuelae.</title>
        <authorList>
            <person name="Kim W."/>
            <person name="Lee N."/>
            <person name="Cho B.-K."/>
        </authorList>
    </citation>
    <scope>NUCLEOTIDE SEQUENCE [LARGE SCALE GENOMIC DNA]</scope>
    <source>
        <strain evidence="3 4">ATCC 21018</strain>
    </source>
</reference>
<organism evidence="3 4">
    <name type="scientific">Streptomyces venezuelae</name>
    <dbReference type="NCBI Taxonomy" id="54571"/>
    <lineage>
        <taxon>Bacteria</taxon>
        <taxon>Bacillati</taxon>
        <taxon>Actinomycetota</taxon>
        <taxon>Actinomycetes</taxon>
        <taxon>Kitasatosporales</taxon>
        <taxon>Streptomycetaceae</taxon>
        <taxon>Streptomyces</taxon>
    </lineage>
</organism>
<name>A0A5P2DNL3_STRVZ</name>
<protein>
    <recommendedName>
        <fullName evidence="5">Lipoprotein</fullName>
    </recommendedName>
</protein>
<keyword evidence="2" id="KW-0732">Signal</keyword>
<gene>
    <name evidence="3" type="ORF">DEJ51_11540</name>
</gene>
<accession>A0A5P2DNL3</accession>
<dbReference type="AlphaFoldDB" id="A0A5P2DNL3"/>
<evidence type="ECO:0008006" key="5">
    <source>
        <dbReference type="Google" id="ProtNLM"/>
    </source>
</evidence>
<feature type="signal peptide" evidence="2">
    <location>
        <begin position="1"/>
        <end position="22"/>
    </location>
</feature>
<feature type="region of interest" description="Disordered" evidence="1">
    <location>
        <begin position="130"/>
        <end position="155"/>
    </location>
</feature>
<dbReference type="RefSeq" id="WP_150257519.1">
    <property type="nucleotide sequence ID" value="NZ_CP029189.1"/>
</dbReference>
<sequence length="155" mass="17145">MKRFSRHSAVVAFLLAAGFAVTSCESGRFGYEELETSDIAGTWESNKGGLIVFTEDGAVSFSNITQDPYCVPEDLRNAVPRASGAGKWSFETVPDERPGVKIESPTGKERPAHCILYAIWTGKESQDRMYLRQDDGDGESYKRIPADRNDFEGPK</sequence>
<dbReference type="Proteomes" id="UP000324101">
    <property type="component" value="Chromosome"/>
</dbReference>
<feature type="chain" id="PRO_5038677438" description="Lipoprotein" evidence="2">
    <location>
        <begin position="23"/>
        <end position="155"/>
    </location>
</feature>
<dbReference type="EMBL" id="CP029189">
    <property type="protein sequence ID" value="QES54781.1"/>
    <property type="molecule type" value="Genomic_DNA"/>
</dbReference>
<evidence type="ECO:0000313" key="3">
    <source>
        <dbReference type="EMBL" id="QES54781.1"/>
    </source>
</evidence>
<proteinExistence type="predicted"/>
<evidence type="ECO:0000313" key="4">
    <source>
        <dbReference type="Proteomes" id="UP000324101"/>
    </source>
</evidence>
<evidence type="ECO:0000256" key="2">
    <source>
        <dbReference type="SAM" id="SignalP"/>
    </source>
</evidence>
<evidence type="ECO:0000256" key="1">
    <source>
        <dbReference type="SAM" id="MobiDB-lite"/>
    </source>
</evidence>
<dbReference type="PROSITE" id="PS51257">
    <property type="entry name" value="PROKAR_LIPOPROTEIN"/>
    <property type="match status" value="1"/>
</dbReference>
<dbReference type="OrthoDB" id="4262424at2"/>